<dbReference type="CDD" id="cd00085">
    <property type="entry name" value="HNHc"/>
    <property type="match status" value="1"/>
</dbReference>
<evidence type="ECO:0000259" key="1">
    <source>
        <dbReference type="SMART" id="SM00507"/>
    </source>
</evidence>
<dbReference type="SMART" id="SM00507">
    <property type="entry name" value="HNHc"/>
    <property type="match status" value="1"/>
</dbReference>
<dbReference type="STRING" id="883114.HMPREF9709_01805"/>
<proteinExistence type="predicted"/>
<evidence type="ECO:0000313" key="2">
    <source>
        <dbReference type="EMBL" id="EHR31816.1"/>
    </source>
</evidence>
<name>H3NR44_9FIRM</name>
<dbReference type="RefSeq" id="WP_005399319.1">
    <property type="nucleotide sequence ID" value="NZ_JH601089.1"/>
</dbReference>
<protein>
    <recommendedName>
        <fullName evidence="1">HNH nuclease domain-containing protein</fullName>
    </recommendedName>
</protein>
<organism evidence="2 3">
    <name type="scientific">Helcococcus kunzii ATCC 51366</name>
    <dbReference type="NCBI Taxonomy" id="883114"/>
    <lineage>
        <taxon>Bacteria</taxon>
        <taxon>Bacillati</taxon>
        <taxon>Bacillota</taxon>
        <taxon>Tissierellia</taxon>
        <taxon>Tissierellales</taxon>
        <taxon>Peptoniphilaceae</taxon>
        <taxon>Helcococcus</taxon>
    </lineage>
</organism>
<evidence type="ECO:0000313" key="3">
    <source>
        <dbReference type="Proteomes" id="UP000004191"/>
    </source>
</evidence>
<dbReference type="PATRIC" id="fig|883114.3.peg.1803"/>
<feature type="domain" description="HNH nuclease" evidence="1">
    <location>
        <begin position="26"/>
        <end position="73"/>
    </location>
</feature>
<sequence length="176" mass="20957">MSKHIKTKKEEIYEYWFSKIDESELSIDASEALNRCWRCGYERKLERCHIIPRSLGGEDNPSNFVLLCKRCHSENPNVNDPEIMWDWLKAYKETLYDMFWIKRGLEEYEKIYMTKFFDDIKSYDENISIEDGKKLISELIGSLTSNHFAQPYLNSATMAGFLRILLKKIMKERDNT</sequence>
<dbReference type="OrthoDB" id="9779761at2"/>
<dbReference type="HOGENOM" id="CLU_1370083_0_0_9"/>
<dbReference type="GeneID" id="96999721"/>
<dbReference type="Gene3D" id="1.10.30.50">
    <property type="match status" value="1"/>
</dbReference>
<dbReference type="InterPro" id="IPR003615">
    <property type="entry name" value="HNH_nuc"/>
</dbReference>
<dbReference type="eggNOG" id="COG1403">
    <property type="taxonomic scope" value="Bacteria"/>
</dbReference>
<dbReference type="EMBL" id="AGEI01000034">
    <property type="protein sequence ID" value="EHR31816.1"/>
    <property type="molecule type" value="Genomic_DNA"/>
</dbReference>
<keyword evidence="3" id="KW-1185">Reference proteome</keyword>
<dbReference type="InterPro" id="IPR002711">
    <property type="entry name" value="HNH"/>
</dbReference>
<dbReference type="Pfam" id="PF01844">
    <property type="entry name" value="HNH"/>
    <property type="match status" value="1"/>
</dbReference>
<accession>H3NR44</accession>
<reference evidence="2 3" key="1">
    <citation type="submission" date="2012-01" db="EMBL/GenBank/DDBJ databases">
        <title>The Genome Sequence of Helcococcus kunzii ATCC 51366.</title>
        <authorList>
            <consortium name="The Broad Institute Genome Sequencing Platform"/>
            <person name="Earl A."/>
            <person name="Ward D."/>
            <person name="Feldgarden M."/>
            <person name="Gevers D."/>
            <person name="Huys G."/>
            <person name="Young S.K."/>
            <person name="Zeng Q."/>
            <person name="Gargeya S."/>
            <person name="Fitzgerald M."/>
            <person name="Haas B."/>
            <person name="Abouelleil A."/>
            <person name="Alvarado L."/>
            <person name="Arachchi H.M."/>
            <person name="Berlin A."/>
            <person name="Chapman S.B."/>
            <person name="Gearin G."/>
            <person name="Goldberg J."/>
            <person name="Griggs A."/>
            <person name="Gujja S."/>
            <person name="Hansen M."/>
            <person name="Heiman D."/>
            <person name="Howarth C."/>
            <person name="Larimer J."/>
            <person name="Lui A."/>
            <person name="MacDonald P.J.P."/>
            <person name="McCowen C."/>
            <person name="Montmayeur A."/>
            <person name="Murphy C."/>
            <person name="Neiman D."/>
            <person name="Pearson M."/>
            <person name="Priest M."/>
            <person name="Roberts A."/>
            <person name="Saif S."/>
            <person name="Shea T."/>
            <person name="Sisk P."/>
            <person name="Stolte C."/>
            <person name="Sykes S."/>
            <person name="Wortman J."/>
            <person name="Nusbaum C."/>
            <person name="Birren B."/>
        </authorList>
    </citation>
    <scope>NUCLEOTIDE SEQUENCE [LARGE SCALE GENOMIC DNA]</scope>
    <source>
        <strain evidence="2 3">ATCC 51366</strain>
    </source>
</reference>
<dbReference type="AlphaFoldDB" id="H3NR44"/>
<gene>
    <name evidence="2" type="ORF">HMPREF9709_01805</name>
</gene>
<dbReference type="Proteomes" id="UP000004191">
    <property type="component" value="Unassembled WGS sequence"/>
</dbReference>
<comment type="caution">
    <text evidence="2">The sequence shown here is derived from an EMBL/GenBank/DDBJ whole genome shotgun (WGS) entry which is preliminary data.</text>
</comment>